<dbReference type="EMBL" id="JAVRJZ010000003">
    <property type="protein sequence ID" value="KAK2724167.1"/>
    <property type="molecule type" value="Genomic_DNA"/>
</dbReference>
<keyword evidence="2" id="KW-1185">Reference proteome</keyword>
<gene>
    <name evidence="1" type="ORF">QYM36_000877</name>
</gene>
<evidence type="ECO:0000313" key="2">
    <source>
        <dbReference type="Proteomes" id="UP001187531"/>
    </source>
</evidence>
<comment type="caution">
    <text evidence="1">The sequence shown here is derived from an EMBL/GenBank/DDBJ whole genome shotgun (WGS) entry which is preliminary data.</text>
</comment>
<accession>A0AA88LBD1</accession>
<proteinExistence type="predicted"/>
<evidence type="ECO:0000313" key="1">
    <source>
        <dbReference type="EMBL" id="KAK2724167.1"/>
    </source>
</evidence>
<dbReference type="Proteomes" id="UP001187531">
    <property type="component" value="Unassembled WGS sequence"/>
</dbReference>
<protein>
    <submittedName>
        <fullName evidence="1">Uncharacterized protein</fullName>
    </submittedName>
</protein>
<reference evidence="1" key="1">
    <citation type="submission" date="2023-07" db="EMBL/GenBank/DDBJ databases">
        <title>Chromosome-level genome assembly of Artemia franciscana.</title>
        <authorList>
            <person name="Jo E."/>
        </authorList>
    </citation>
    <scope>NUCLEOTIDE SEQUENCE</scope>
    <source>
        <tissue evidence="1">Whole body</tissue>
    </source>
</reference>
<dbReference type="AlphaFoldDB" id="A0AA88LBD1"/>
<name>A0AA88LBD1_ARTSF</name>
<organism evidence="1 2">
    <name type="scientific">Artemia franciscana</name>
    <name type="common">Brine shrimp</name>
    <name type="synonym">Artemia sanfranciscana</name>
    <dbReference type="NCBI Taxonomy" id="6661"/>
    <lineage>
        <taxon>Eukaryota</taxon>
        <taxon>Metazoa</taxon>
        <taxon>Ecdysozoa</taxon>
        <taxon>Arthropoda</taxon>
        <taxon>Crustacea</taxon>
        <taxon>Branchiopoda</taxon>
        <taxon>Anostraca</taxon>
        <taxon>Artemiidae</taxon>
        <taxon>Artemia</taxon>
    </lineage>
</organism>
<sequence length="114" mass="13115">MQAVDWEIVKVAESVDEKMGILKDVIRQSINSATKSKKRLVPKTLPRLDSKMKQLINRISTKFWKWRKTGLNSDHEEYKEAKNSVQSSSRKIIRATERKIVSEAKTAPKNFGSI</sequence>